<proteinExistence type="predicted"/>
<feature type="compositionally biased region" description="Basic and acidic residues" evidence="4">
    <location>
        <begin position="223"/>
        <end position="246"/>
    </location>
</feature>
<dbReference type="InterPro" id="IPR010987">
    <property type="entry name" value="Glutathione-S-Trfase_C-like"/>
</dbReference>
<sequence>MTVTIYSYAQNHPRIYKALVVAKYNDLEVKFDDKFVMGTTNKTPEWIAKFGASQIQKWIVRLTQPFYFTLRHAVAHYKDGSSLVGRSKAEEAHIQQWIQFVDISIAPFLNQWVIPLIMPERVPYNKFTETTATEKVKNQLSVLDQYLIRKTYLVGERITLADISCATSLFLGFKNVFDTAFRKNYPALTRWFTTVINQTNFKAVTNDFVLCETAVKYVAPKKDTKEKKPKEEKPKEEKKPKAKEPEPEAEESFEDAPKPKSKLELLPAAKMPLDEWKRQYSNNDTPVATTWLWENIDLTTDYSIWKVDYKYNDELTKLYMSNNLAGGLMNRLERARKYAFGCLVVAGEDNANIITGYFIVRGVADEMIEEITDAADYDSYRWVKVNVDDAEKQKINQVFAWEGSVDGKAIKDGKVFK</sequence>
<evidence type="ECO:0008006" key="9">
    <source>
        <dbReference type="Google" id="ProtNLM"/>
    </source>
</evidence>
<dbReference type="InterPro" id="IPR036433">
    <property type="entry name" value="EF1B_G_C_sf"/>
</dbReference>
<reference evidence="7" key="1">
    <citation type="journal article" date="2020" name="Fungal Divers.">
        <title>Resolving the Mortierellaceae phylogeny through synthesis of multi-gene phylogenetics and phylogenomics.</title>
        <authorList>
            <person name="Vandepol N."/>
            <person name="Liber J."/>
            <person name="Desiro A."/>
            <person name="Na H."/>
            <person name="Kennedy M."/>
            <person name="Barry K."/>
            <person name="Grigoriev I.V."/>
            <person name="Miller A.N."/>
            <person name="O'Donnell K."/>
            <person name="Stajich J.E."/>
            <person name="Bonito G."/>
        </authorList>
    </citation>
    <scope>NUCLEOTIDE SEQUENCE</scope>
    <source>
        <strain evidence="7">REB-010B</strain>
    </source>
</reference>
<dbReference type="PROSITE" id="PS50040">
    <property type="entry name" value="EF1G_C"/>
    <property type="match status" value="1"/>
</dbReference>
<evidence type="ECO:0000256" key="4">
    <source>
        <dbReference type="SAM" id="MobiDB-lite"/>
    </source>
</evidence>
<feature type="domain" description="EF-1-gamma C-terminal" evidence="5">
    <location>
        <begin position="259"/>
        <end position="417"/>
    </location>
</feature>
<evidence type="ECO:0000256" key="1">
    <source>
        <dbReference type="ARBA" id="ARBA00022768"/>
    </source>
</evidence>
<dbReference type="InterPro" id="IPR050802">
    <property type="entry name" value="EF-GSTs"/>
</dbReference>
<dbReference type="InterPro" id="IPR036282">
    <property type="entry name" value="Glutathione-S-Trfase_C_sf"/>
</dbReference>
<dbReference type="Gene3D" id="1.20.1050.10">
    <property type="match status" value="1"/>
</dbReference>
<evidence type="ECO:0000259" key="6">
    <source>
        <dbReference type="PROSITE" id="PS50405"/>
    </source>
</evidence>
<gene>
    <name evidence="7" type="ORF">BGZ99_006417</name>
</gene>
<dbReference type="PANTHER" id="PTHR43986:SF1">
    <property type="entry name" value="ELONGATION FACTOR 1-GAMMA"/>
    <property type="match status" value="1"/>
</dbReference>
<dbReference type="FunFam" id="1.20.1050.10:FF:000006">
    <property type="entry name" value="Elongation factor 1 gamma"/>
    <property type="match status" value="1"/>
</dbReference>
<dbReference type="Pfam" id="PF00647">
    <property type="entry name" value="EF1G"/>
    <property type="match status" value="1"/>
</dbReference>
<keyword evidence="1 3" id="KW-0251">Elongation factor</keyword>
<keyword evidence="8" id="KW-1185">Reference proteome</keyword>
<dbReference type="FunFam" id="3.30.70.1010:FF:000001">
    <property type="entry name" value="Elongation factor 1-gamma 1"/>
    <property type="match status" value="1"/>
</dbReference>
<evidence type="ECO:0000256" key="3">
    <source>
        <dbReference type="PROSITE-ProRule" id="PRU00519"/>
    </source>
</evidence>
<dbReference type="InterPro" id="IPR001662">
    <property type="entry name" value="EF1B_G_C"/>
</dbReference>
<dbReference type="SUPFAM" id="SSF89942">
    <property type="entry name" value="eEF1-gamma domain"/>
    <property type="match status" value="1"/>
</dbReference>
<comment type="caution">
    <text evidence="7">The sequence shown here is derived from an EMBL/GenBank/DDBJ whole genome shotgun (WGS) entry which is preliminary data.</text>
</comment>
<dbReference type="PANTHER" id="PTHR43986">
    <property type="entry name" value="ELONGATION FACTOR 1-GAMMA"/>
    <property type="match status" value="1"/>
</dbReference>
<dbReference type="Gene3D" id="3.30.70.1010">
    <property type="entry name" value="Translation elongation factor EF1B, gamma chain, conserved domain"/>
    <property type="match status" value="1"/>
</dbReference>
<dbReference type="SUPFAM" id="SSF47616">
    <property type="entry name" value="GST C-terminal domain-like"/>
    <property type="match status" value="1"/>
</dbReference>
<dbReference type="PROSITE" id="PS50405">
    <property type="entry name" value="GST_CTER"/>
    <property type="match status" value="1"/>
</dbReference>
<dbReference type="AlphaFoldDB" id="A0A9P6US26"/>
<accession>A0A9P6US26</accession>
<dbReference type="OrthoDB" id="249703at2759"/>
<evidence type="ECO:0000256" key="2">
    <source>
        <dbReference type="ARBA" id="ARBA00022917"/>
    </source>
</evidence>
<evidence type="ECO:0000313" key="8">
    <source>
        <dbReference type="Proteomes" id="UP000738325"/>
    </source>
</evidence>
<keyword evidence="2 3" id="KW-0648">Protein biosynthesis</keyword>
<organism evidence="7 8">
    <name type="scientific">Dissophora globulifera</name>
    <dbReference type="NCBI Taxonomy" id="979702"/>
    <lineage>
        <taxon>Eukaryota</taxon>
        <taxon>Fungi</taxon>
        <taxon>Fungi incertae sedis</taxon>
        <taxon>Mucoromycota</taxon>
        <taxon>Mortierellomycotina</taxon>
        <taxon>Mortierellomycetes</taxon>
        <taxon>Mortierellales</taxon>
        <taxon>Mortierellaceae</taxon>
        <taxon>Dissophora</taxon>
    </lineage>
</organism>
<dbReference type="SMART" id="SM01183">
    <property type="entry name" value="EF1G"/>
    <property type="match status" value="1"/>
</dbReference>
<dbReference type="GO" id="GO:0005737">
    <property type="term" value="C:cytoplasm"/>
    <property type="evidence" value="ECO:0007669"/>
    <property type="project" value="TreeGrafter"/>
</dbReference>
<feature type="region of interest" description="Disordered" evidence="4">
    <location>
        <begin position="223"/>
        <end position="259"/>
    </location>
</feature>
<dbReference type="Gene3D" id="3.40.30.10">
    <property type="entry name" value="Glutaredoxin"/>
    <property type="match status" value="1"/>
</dbReference>
<dbReference type="GO" id="GO:0003746">
    <property type="term" value="F:translation elongation factor activity"/>
    <property type="evidence" value="ECO:0007669"/>
    <property type="project" value="UniProtKB-UniRule"/>
</dbReference>
<dbReference type="CDD" id="cd03181">
    <property type="entry name" value="GST_C_EF1Bgamma_like"/>
    <property type="match status" value="1"/>
</dbReference>
<dbReference type="EMBL" id="JAAAIP010000432">
    <property type="protein sequence ID" value="KAG0317275.1"/>
    <property type="molecule type" value="Genomic_DNA"/>
</dbReference>
<protein>
    <recommendedName>
        <fullName evidence="9">Elongation factor 1-gamma</fullName>
    </recommendedName>
</protein>
<name>A0A9P6US26_9FUNG</name>
<evidence type="ECO:0000313" key="7">
    <source>
        <dbReference type="EMBL" id="KAG0317275.1"/>
    </source>
</evidence>
<feature type="domain" description="GST C-terminal" evidence="6">
    <location>
        <begin position="87"/>
        <end position="224"/>
    </location>
</feature>
<dbReference type="Proteomes" id="UP000738325">
    <property type="component" value="Unassembled WGS sequence"/>
</dbReference>
<dbReference type="GO" id="GO:0005634">
    <property type="term" value="C:nucleus"/>
    <property type="evidence" value="ECO:0007669"/>
    <property type="project" value="TreeGrafter"/>
</dbReference>
<dbReference type="Pfam" id="PF00043">
    <property type="entry name" value="GST_C"/>
    <property type="match status" value="1"/>
</dbReference>
<dbReference type="InterPro" id="IPR004046">
    <property type="entry name" value="GST_C"/>
</dbReference>
<evidence type="ECO:0000259" key="5">
    <source>
        <dbReference type="PROSITE" id="PS50040"/>
    </source>
</evidence>